<gene>
    <name evidence="1" type="ORF">AUC68_05215</name>
</gene>
<dbReference type="EMBL" id="LPWG01000011">
    <property type="protein sequence ID" value="ODR99372.1"/>
    <property type="molecule type" value="Genomic_DNA"/>
</dbReference>
<sequence length="153" mass="17282">MRLGGGSGAEVREDQRTMIFFHSSPTLESAGDVVRPGNWGRIVRKKGKTHPYWEAEPVFERIRQDRYGHLPSRLNSAYGCPTQAQLEFFVRVGLRNDARAYYLYAVEKLEPDAPQHIADYSLMTINAPGETLEGQAERYWRASLGTGLLIAPE</sequence>
<comment type="caution">
    <text evidence="1">The sequence shown here is derived from an EMBL/GenBank/DDBJ whole genome shotgun (WGS) entry which is preliminary data.</text>
</comment>
<reference evidence="1 2" key="1">
    <citation type="journal article" date="2016" name="Environ. Microbiol.">
        <title>New Methyloceanibacter diversity from North Sea sediments includes methanotroph containing solely the soluble methane monooxygenase.</title>
        <authorList>
            <person name="Vekeman B."/>
            <person name="Kerckhof F.M."/>
            <person name="Cremers G."/>
            <person name="de Vos P."/>
            <person name="Vandamme P."/>
            <person name="Boon N."/>
            <person name="Op den Camp H.J."/>
            <person name="Heylen K."/>
        </authorList>
    </citation>
    <scope>NUCLEOTIDE SEQUENCE [LARGE SCALE GENOMIC DNA]</scope>
    <source>
        <strain evidence="1 2">R-67174</strain>
    </source>
</reference>
<evidence type="ECO:0000313" key="2">
    <source>
        <dbReference type="Proteomes" id="UP000094501"/>
    </source>
</evidence>
<proteinExistence type="predicted"/>
<accession>A0A1E3W0R2</accession>
<evidence type="ECO:0000313" key="1">
    <source>
        <dbReference type="EMBL" id="ODR99372.1"/>
    </source>
</evidence>
<dbReference type="SUPFAM" id="SSF56399">
    <property type="entry name" value="ADP-ribosylation"/>
    <property type="match status" value="1"/>
</dbReference>
<protein>
    <submittedName>
        <fullName evidence="1">Uncharacterized protein</fullName>
    </submittedName>
</protein>
<dbReference type="Proteomes" id="UP000094501">
    <property type="component" value="Unassembled WGS sequence"/>
</dbReference>
<keyword evidence="2" id="KW-1185">Reference proteome</keyword>
<dbReference type="AlphaFoldDB" id="A0A1E3W0R2"/>
<name>A0A1E3W0R2_9HYPH</name>
<organism evidence="1 2">
    <name type="scientific">Methyloceanibacter methanicus</name>
    <dbReference type="NCBI Taxonomy" id="1774968"/>
    <lineage>
        <taxon>Bacteria</taxon>
        <taxon>Pseudomonadati</taxon>
        <taxon>Pseudomonadota</taxon>
        <taxon>Alphaproteobacteria</taxon>
        <taxon>Hyphomicrobiales</taxon>
        <taxon>Hyphomicrobiaceae</taxon>
        <taxon>Methyloceanibacter</taxon>
    </lineage>
</organism>